<evidence type="ECO:0000256" key="1">
    <source>
        <dbReference type="ARBA" id="ARBA00004340"/>
    </source>
</evidence>
<keyword evidence="2 10" id="KW-0597">Phosphoprotein</keyword>
<dbReference type="GO" id="GO:0019013">
    <property type="term" value="C:viral nucleocapsid"/>
    <property type="evidence" value="ECO:0007669"/>
    <property type="project" value="UniProtKB-UniRule"/>
</dbReference>
<dbReference type="CDD" id="cd21554">
    <property type="entry name" value="CoV_N-NTD"/>
    <property type="match status" value="1"/>
</dbReference>
<keyword evidence="8 10" id="KW-0804">Transcription</keyword>
<feature type="region of interest" description="Disordered" evidence="13">
    <location>
        <begin position="169"/>
        <end position="214"/>
    </location>
</feature>
<feature type="compositionally biased region" description="Low complexity" evidence="13">
    <location>
        <begin position="234"/>
        <end position="250"/>
    </location>
</feature>
<evidence type="ECO:0000256" key="8">
    <source>
        <dbReference type="ARBA" id="ARBA00023163"/>
    </source>
</evidence>
<dbReference type="InterPro" id="IPR037195">
    <property type="entry name" value="Nucleocapsid_N"/>
</dbReference>
<dbReference type="PROSITE" id="PS51928">
    <property type="entry name" value="COV_N_NTD"/>
    <property type="match status" value="1"/>
</dbReference>
<evidence type="ECO:0000256" key="7">
    <source>
        <dbReference type="ARBA" id="ARBA00023086"/>
    </source>
</evidence>
<keyword evidence="6 10" id="KW-0805">Transcription regulation</keyword>
<evidence type="ECO:0000256" key="5">
    <source>
        <dbReference type="ARBA" id="ARBA00022884"/>
    </source>
</evidence>
<dbReference type="CDD" id="cd21595">
    <property type="entry name" value="CoV_N-CTD"/>
    <property type="match status" value="1"/>
</dbReference>
<evidence type="ECO:0000256" key="2">
    <source>
        <dbReference type="ARBA" id="ARBA00022553"/>
    </source>
</evidence>
<dbReference type="InterPro" id="IPR001218">
    <property type="entry name" value="Nucleocap_CoV"/>
</dbReference>
<feature type="domain" description="CoV N CTD" evidence="15">
    <location>
        <begin position="248"/>
        <end position="365"/>
    </location>
</feature>
<evidence type="ECO:0000256" key="9">
    <source>
        <dbReference type="ARBA" id="ARBA00023274"/>
    </source>
</evidence>
<dbReference type="InterPro" id="IPR044344">
    <property type="entry name" value="N_prot_C_CoV"/>
</dbReference>
<dbReference type="SMR" id="A0A023PSY2"/>
<accession>A0A023PSY2</accession>
<dbReference type="HAMAP" id="MF_04096">
    <property type="entry name" value="BETA_CORONA_NCAP"/>
    <property type="match status" value="1"/>
</dbReference>
<evidence type="ECO:0000259" key="15">
    <source>
        <dbReference type="PROSITE" id="PS51929"/>
    </source>
</evidence>
<dbReference type="GO" id="GO:0043657">
    <property type="term" value="C:host cell"/>
    <property type="evidence" value="ECO:0007669"/>
    <property type="project" value="UniProtKB-SubCell"/>
</dbReference>
<comment type="function">
    <text evidence="10 11">Packages the positive strand viral genome RNA into a helical ribonucleocapsid (RNP) and plays a fundamental role during virion assembly through its interactions with the viral genome and membrane protein M. Plays an important role in enhancing the efficiency of subgenomic viral RNA transcription as well as viral replication.</text>
</comment>
<evidence type="ECO:0000256" key="3">
    <source>
        <dbReference type="ARBA" id="ARBA00022765"/>
    </source>
</evidence>
<feature type="region of interest" description="Disordered" evidence="13">
    <location>
        <begin position="234"/>
        <end position="266"/>
    </location>
</feature>
<dbReference type="PROSITE" id="PS51929">
    <property type="entry name" value="COV_N_CTD"/>
    <property type="match status" value="1"/>
</dbReference>
<feature type="region of interest" description="Disordered" evidence="13">
    <location>
        <begin position="1"/>
        <end position="50"/>
    </location>
</feature>
<organism evidence="16 17">
    <name type="scientific">Rhinolophus affinis coronavirus</name>
    <dbReference type="NCBI Taxonomy" id="1487703"/>
    <lineage>
        <taxon>Viruses</taxon>
        <taxon>Riboviria</taxon>
        <taxon>Orthornavirae</taxon>
        <taxon>Pisuviricota</taxon>
        <taxon>Pisoniviricetes</taxon>
        <taxon>Nidovirales</taxon>
        <taxon>Cornidovirineae</taxon>
        <taxon>Coronaviridae</taxon>
        <taxon>Orthocoronavirinae</taxon>
        <taxon>Betacoronavirus</taxon>
        <taxon>Sarbecovirus</taxon>
        <taxon>Betacoronavirus pandemicum</taxon>
        <taxon>Severe acute respiratory syndrome coronavirus</taxon>
    </lineage>
</organism>
<keyword evidence="7 10" id="KW-0543">Viral nucleoprotein</keyword>
<feature type="modified residue" description="Phosphoserine; by host" evidence="12">
    <location>
        <position position="405"/>
    </location>
</feature>
<evidence type="ECO:0000256" key="13">
    <source>
        <dbReference type="SAM" id="MobiDB-lite"/>
    </source>
</evidence>
<dbReference type="SUPFAM" id="SSF103068">
    <property type="entry name" value="Nucleocapsid protein dimerization domain"/>
    <property type="match status" value="1"/>
</dbReference>
<name>A0A023PSY2_SARS</name>
<feature type="region of interest" description="Disordered" evidence="13">
    <location>
        <begin position="362"/>
        <end position="422"/>
    </location>
</feature>
<feature type="compositionally biased region" description="Basic and acidic residues" evidence="13">
    <location>
        <begin position="368"/>
        <end position="379"/>
    </location>
</feature>
<evidence type="ECO:0000313" key="16">
    <source>
        <dbReference type="EMBL" id="AHX37566.1"/>
    </source>
</evidence>
<evidence type="ECO:0000256" key="12">
    <source>
        <dbReference type="PIRSR" id="PIRSR003888-1"/>
    </source>
</evidence>
<sequence length="422" mass="46072">MSDNGPQQNQRSAPRITFGGPTDSADNNQNGERSGARPKQRRPQGLPNNTASWFTALTQHGKEELRFPRGQGVPINTNSGTDDQIGYYRRATRRVRGGDGKMKELSPRWYFYYLGTGPEASLPYGANKEGIVWVATEGALNTPKDHIGTRNPNNNAAIVLQLPQGTTLPKGFYAEGSRGGSQASSRSSSRSRGNSRNSTPGSSRGNSPARMASGGGETALALLLLDRLNQLESKVSGKGQQQQGQTVTKKSAAEASKKPRQKRTATKAYNVTQAFGRRGPEQTQGNFGDQELIRQGTDYKHWPQIAQFAPSASAFFGMSRIGMEVTPSGTWLTYHGAIKLDDKDPQFKDNVIMLNKHIDAYKTFPPTEPKKDKKKKTDEAQPLPQRQKKQPTVTLLPAADMDDFSRQLQNSMSGASADSTQA</sequence>
<evidence type="ECO:0000256" key="6">
    <source>
        <dbReference type="ARBA" id="ARBA00023015"/>
    </source>
</evidence>
<keyword evidence="5 10" id="KW-0694">RNA-binding</keyword>
<dbReference type="GO" id="GO:0003723">
    <property type="term" value="F:RNA binding"/>
    <property type="evidence" value="ECO:0007669"/>
    <property type="project" value="UniProtKB-UniRule"/>
</dbReference>
<dbReference type="InterPro" id="IPR037179">
    <property type="entry name" value="Nucleocapsid_C"/>
</dbReference>
<keyword evidence="9 10" id="KW-0687">Ribonucleoprotein</keyword>
<feature type="compositionally biased region" description="Polar residues" evidence="13">
    <location>
        <begin position="406"/>
        <end position="422"/>
    </location>
</feature>
<evidence type="ECO:0000313" key="17">
    <source>
        <dbReference type="Proteomes" id="UP000150494"/>
    </source>
</evidence>
<protein>
    <recommendedName>
        <fullName evidence="10">Nucleoprotein</fullName>
    </recommendedName>
    <alternativeName>
        <fullName evidence="10">Nucleocapsid protein</fullName>
        <shortName evidence="10">NC</shortName>
        <shortName evidence="10">Protein N</shortName>
    </alternativeName>
</protein>
<dbReference type="InterPro" id="IPR043505">
    <property type="entry name" value="NCAP_bCoV"/>
</dbReference>
<dbReference type="InterPro" id="IPR044345">
    <property type="entry name" value="N_prot_N_CoV"/>
</dbReference>
<dbReference type="GO" id="GO:1990904">
    <property type="term" value="C:ribonucleoprotein complex"/>
    <property type="evidence" value="ECO:0007669"/>
    <property type="project" value="UniProtKB-KW"/>
</dbReference>
<dbReference type="Pfam" id="PF00937">
    <property type="entry name" value="CoV_nucleocap"/>
    <property type="match status" value="1"/>
</dbReference>
<feature type="modified residue" description="Phosphoserine; by host" evidence="10">
    <location>
        <position position="177"/>
    </location>
</feature>
<dbReference type="PIRSF" id="PIRSF003888">
    <property type="entry name" value="Corona_nucleocap"/>
    <property type="match status" value="1"/>
</dbReference>
<comment type="caution">
    <text evidence="10">Lacks conserved residue(s) required for the propagation of feature annotation.</text>
</comment>
<feature type="compositionally biased region" description="Low complexity" evidence="13">
    <location>
        <begin position="180"/>
        <end position="207"/>
    </location>
</feature>
<keyword evidence="3 10" id="KW-0013">ADP-ribosylation</keyword>
<keyword evidence="10" id="KW-1040">Host Golgi apparatus</keyword>
<proteinExistence type="inferred from homology"/>
<comment type="subcellular location">
    <subcellularLocation>
        <location evidence="1">Host cell</location>
    </subcellularLocation>
    <subcellularLocation>
        <location evidence="10 11">Virion</location>
    </subcellularLocation>
    <subcellularLocation>
        <location evidence="10">Host endoplasmic reticulum-Golgi intermediate compartment</location>
    </subcellularLocation>
    <subcellularLocation>
        <location evidence="10">Host Golgi apparatus</location>
    </subcellularLocation>
    <text evidence="10 11">Located inside the virion, complexed with the viral RNA. Probably associates with ER-derived membranes where it participates in viral RNA synthesis and virus budding.</text>
</comment>
<evidence type="ECO:0000259" key="14">
    <source>
        <dbReference type="PROSITE" id="PS51928"/>
    </source>
</evidence>
<dbReference type="GO" id="GO:0044177">
    <property type="term" value="C:host cell Golgi apparatus"/>
    <property type="evidence" value="ECO:0007669"/>
    <property type="project" value="UniProtKB-SubCell"/>
</dbReference>
<comment type="PTM">
    <text evidence="10">Phosphorylated on serine and threonine residues.</text>
</comment>
<dbReference type="SUPFAM" id="SSF110304">
    <property type="entry name" value="Coronavirus RNA-binding domain"/>
    <property type="match status" value="1"/>
</dbReference>
<feature type="domain" description="CoV N NTD" evidence="14">
    <location>
        <begin position="49"/>
        <end position="176"/>
    </location>
</feature>
<evidence type="ECO:0000256" key="4">
    <source>
        <dbReference type="ARBA" id="ARBA00022844"/>
    </source>
</evidence>
<comment type="similarity">
    <text evidence="10">Belongs to the betacoronavirus nucleocapsid protein family.</text>
</comment>
<evidence type="ECO:0000256" key="11">
    <source>
        <dbReference type="PIRNR" id="PIRNR003888"/>
    </source>
</evidence>
<comment type="subunit">
    <text evidence="10">Homooligomer. Both monomeric and oligomeric forms interact with RNA. Interacts with protein M. Interacts with NSP3; this interaction serves to tether the genome to the newly translated replicase-transcriptase complex at a very early stage of infection.</text>
</comment>
<feature type="compositionally biased region" description="Polar residues" evidence="13">
    <location>
        <begin position="1"/>
        <end position="12"/>
    </location>
</feature>
<reference evidence="16 17" key="1">
    <citation type="journal article" date="2014" name="J. Virol.">
        <title>Identification of diverse alphacoronaviruses and genomic characterization of a novel severe acute respiratory syndrome-like coronavirus from bats in china.</title>
        <authorList>
            <person name="He B."/>
            <person name="Zhang Y."/>
            <person name="Xu L."/>
            <person name="Yang W."/>
            <person name="Yang F."/>
            <person name="Feng Y."/>
            <person name="Xia L."/>
            <person name="Zhou J."/>
            <person name="Zhen W."/>
            <person name="Feng Y."/>
            <person name="Guo H."/>
            <person name="Zhang H."/>
            <person name="Tu C."/>
        </authorList>
    </citation>
    <scope>NUCLEOTIDE SEQUENCE [LARGE SCALE GENOMIC DNA]</scope>
    <source>
        <strain evidence="16">LYRa11</strain>
    </source>
</reference>
<gene>
    <name evidence="10" type="primary">N</name>
</gene>
<dbReference type="GO" id="GO:0044172">
    <property type="term" value="C:host cell endoplasmic reticulum-Golgi intermediate compartment"/>
    <property type="evidence" value="ECO:0007669"/>
    <property type="project" value="UniProtKB-SubCell"/>
</dbReference>
<dbReference type="EMBL" id="KF569996">
    <property type="protein sequence ID" value="AHX37566.1"/>
    <property type="molecule type" value="Genomic_RNA"/>
</dbReference>
<dbReference type="Proteomes" id="UP000150494">
    <property type="component" value="Segment"/>
</dbReference>
<comment type="PTM">
    <text evidence="10">ADP-ribosylated. The ADP-ribosylation is retained in the virion during infection.</text>
</comment>
<keyword evidence="4 10" id="KW-0946">Virion</keyword>
<evidence type="ECO:0000256" key="10">
    <source>
        <dbReference type="HAMAP-Rule" id="MF_04096"/>
    </source>
</evidence>